<comment type="caution">
    <text evidence="2">The sequence shown here is derived from an EMBL/GenBank/DDBJ whole genome shotgun (WGS) entry which is preliminary data.</text>
</comment>
<dbReference type="RefSeq" id="WP_193117863.1">
    <property type="nucleotide sequence ID" value="NZ_BAAAIR010000046.1"/>
</dbReference>
<dbReference type="InterPro" id="IPR029058">
    <property type="entry name" value="AB_hydrolase_fold"/>
</dbReference>
<accession>A0ABW0FCX2</accession>
<evidence type="ECO:0000313" key="2">
    <source>
        <dbReference type="EMBL" id="MFC5296539.1"/>
    </source>
</evidence>
<name>A0ABW0FCX2_9MICO</name>
<dbReference type="Proteomes" id="UP001595937">
    <property type="component" value="Unassembled WGS sequence"/>
</dbReference>
<feature type="compositionally biased region" description="Basic and acidic residues" evidence="1">
    <location>
        <begin position="80"/>
        <end position="92"/>
    </location>
</feature>
<dbReference type="GO" id="GO:0016787">
    <property type="term" value="F:hydrolase activity"/>
    <property type="evidence" value="ECO:0007669"/>
    <property type="project" value="UniProtKB-KW"/>
</dbReference>
<reference evidence="3" key="1">
    <citation type="journal article" date="2019" name="Int. J. Syst. Evol. Microbiol.">
        <title>The Global Catalogue of Microorganisms (GCM) 10K type strain sequencing project: providing services to taxonomists for standard genome sequencing and annotation.</title>
        <authorList>
            <consortium name="The Broad Institute Genomics Platform"/>
            <consortium name="The Broad Institute Genome Sequencing Center for Infectious Disease"/>
            <person name="Wu L."/>
            <person name="Ma J."/>
        </authorList>
    </citation>
    <scope>NUCLEOTIDE SEQUENCE [LARGE SCALE GENOMIC DNA]</scope>
    <source>
        <strain evidence="3">CGMCC 1.16455</strain>
    </source>
</reference>
<dbReference type="SUPFAM" id="SSF53474">
    <property type="entry name" value="alpha/beta-Hydrolases"/>
    <property type="match status" value="1"/>
</dbReference>
<evidence type="ECO:0000256" key="1">
    <source>
        <dbReference type="SAM" id="MobiDB-lite"/>
    </source>
</evidence>
<keyword evidence="2" id="KW-0378">Hydrolase</keyword>
<organism evidence="2 3">
    <name type="scientific">Brachybacterium tyrofermentans</name>
    <dbReference type="NCBI Taxonomy" id="47848"/>
    <lineage>
        <taxon>Bacteria</taxon>
        <taxon>Bacillati</taxon>
        <taxon>Actinomycetota</taxon>
        <taxon>Actinomycetes</taxon>
        <taxon>Micrococcales</taxon>
        <taxon>Dermabacteraceae</taxon>
        <taxon>Brachybacterium</taxon>
    </lineage>
</organism>
<feature type="compositionally biased region" description="Low complexity" evidence="1">
    <location>
        <begin position="93"/>
        <end position="104"/>
    </location>
</feature>
<gene>
    <name evidence="2" type="ORF">ACFPK8_03385</name>
</gene>
<dbReference type="EMBL" id="JBHSLN010000012">
    <property type="protein sequence ID" value="MFC5296539.1"/>
    <property type="molecule type" value="Genomic_DNA"/>
</dbReference>
<proteinExistence type="predicted"/>
<keyword evidence="3" id="KW-1185">Reference proteome</keyword>
<feature type="region of interest" description="Disordered" evidence="1">
    <location>
        <begin position="80"/>
        <end position="136"/>
    </location>
</feature>
<evidence type="ECO:0000313" key="3">
    <source>
        <dbReference type="Proteomes" id="UP001595937"/>
    </source>
</evidence>
<sequence>MTPSLGADTAQLRAQSLRLRRASADLDALRLHLDAVVEAAPWTGPDAEAFRGGWAGPSADGLIALSTELRAFGDRGLEEAREQDVASDRERAGTGAAGSTAAGTLPGESRTSSIPGAVPAPSGGGYLHDDNPLIPDQLEDPAESLISSAARIASDAIGWGIETGFDALESDLDLAGIRSEGIGQLQRDADHLGHLLEDWATGERTPTYAELGAAGLVASGSAGVGMYEAATGEDTPFLDDRPGGIVDSVETWESSSRGPQDLQDLIAQNDALRLGARGQDARDAGQIGIQEVRGGSGGELAYIVQIPPTEGALFSSVPDAYGGQGNSRDWASNLRLIAGQHPAAMDDVRAAMEAAGIRPGSRVLLVGHSQGGIVATHLAADPSFNSDSGRAGTYDVTHTFSVGSPVQTVVPAQSSTRSVNVHHEAGIGVTGFRGDLLATTDLEGARPGSSRLGAPGVHEVTLAPYPVTSIDLFTVLEANHDSMGPDHDPGGGYSGSLARGAAGDPVLSALQEDLTGVYLGDDTSVSRSLVVTVGRGAP</sequence>
<protein>
    <submittedName>
        <fullName evidence="2">Alpha/beta hydrolase</fullName>
    </submittedName>
</protein>
<dbReference type="Gene3D" id="3.40.50.1820">
    <property type="entry name" value="alpha/beta hydrolase"/>
    <property type="match status" value="1"/>
</dbReference>
<dbReference type="GeneID" id="303298417"/>